<gene>
    <name evidence="1" type="ORF">JG688_00004403</name>
</gene>
<accession>A0A8J5M9C9</accession>
<comment type="caution">
    <text evidence="1">The sequence shown here is derived from an EMBL/GenBank/DDBJ whole genome shotgun (WGS) entry which is preliminary data.</text>
</comment>
<dbReference type="EMBL" id="JAENGY010000156">
    <property type="protein sequence ID" value="KAG6971529.1"/>
    <property type="molecule type" value="Genomic_DNA"/>
</dbReference>
<evidence type="ECO:0000313" key="2">
    <source>
        <dbReference type="Proteomes" id="UP000709295"/>
    </source>
</evidence>
<name>A0A8J5M9C9_9STRA</name>
<keyword evidence="2" id="KW-1185">Reference proteome</keyword>
<proteinExistence type="predicted"/>
<organism evidence="1 2">
    <name type="scientific">Phytophthora aleatoria</name>
    <dbReference type="NCBI Taxonomy" id="2496075"/>
    <lineage>
        <taxon>Eukaryota</taxon>
        <taxon>Sar</taxon>
        <taxon>Stramenopiles</taxon>
        <taxon>Oomycota</taxon>
        <taxon>Peronosporomycetes</taxon>
        <taxon>Peronosporales</taxon>
        <taxon>Peronosporaceae</taxon>
        <taxon>Phytophthora</taxon>
    </lineage>
</organism>
<dbReference type="Proteomes" id="UP000709295">
    <property type="component" value="Unassembled WGS sequence"/>
</dbReference>
<dbReference type="AlphaFoldDB" id="A0A8J5M9C9"/>
<protein>
    <submittedName>
        <fullName evidence="1">Uncharacterized protein</fullName>
    </submittedName>
</protein>
<reference evidence="1" key="1">
    <citation type="submission" date="2021-01" db="EMBL/GenBank/DDBJ databases">
        <title>Phytophthora aleatoria, a newly-described species from Pinus radiata is distinct from Phytophthora cactorum isolates based on comparative genomics.</title>
        <authorList>
            <person name="Mcdougal R."/>
            <person name="Panda P."/>
            <person name="Williams N."/>
            <person name="Studholme D.J."/>
        </authorList>
    </citation>
    <scope>NUCLEOTIDE SEQUENCE</scope>
    <source>
        <strain evidence="1">NZFS 4037</strain>
    </source>
</reference>
<evidence type="ECO:0000313" key="1">
    <source>
        <dbReference type="EMBL" id="KAG6971529.1"/>
    </source>
</evidence>
<sequence>MLGISKKFSVYRPTACVLRSVTQSISRHLLRPKTSQMSTILTTSKKACKSLEYDTFTGNTCHSLKLTYFYAKFVPFVATVHTIFSNFLRLSSTKCIATFRAAS</sequence>